<evidence type="ECO:0000313" key="1">
    <source>
        <dbReference type="EnsemblProtists" id="EOD11204"/>
    </source>
</evidence>
<organism evidence="1 2">
    <name type="scientific">Emiliania huxleyi (strain CCMP1516)</name>
    <dbReference type="NCBI Taxonomy" id="280463"/>
    <lineage>
        <taxon>Eukaryota</taxon>
        <taxon>Haptista</taxon>
        <taxon>Haptophyta</taxon>
        <taxon>Prymnesiophyceae</taxon>
        <taxon>Isochrysidales</taxon>
        <taxon>Noelaerhabdaceae</taxon>
        <taxon>Emiliania</taxon>
    </lineage>
</organism>
<dbReference type="InterPro" id="IPR040091">
    <property type="entry name" value="LRRC56"/>
</dbReference>
<reference evidence="2" key="1">
    <citation type="journal article" date="2013" name="Nature">
        <title>Pan genome of the phytoplankton Emiliania underpins its global distribution.</title>
        <authorList>
            <person name="Read B.A."/>
            <person name="Kegel J."/>
            <person name="Klute M.J."/>
            <person name="Kuo A."/>
            <person name="Lefebvre S.C."/>
            <person name="Maumus F."/>
            <person name="Mayer C."/>
            <person name="Miller J."/>
            <person name="Monier A."/>
            <person name="Salamov A."/>
            <person name="Young J."/>
            <person name="Aguilar M."/>
            <person name="Claverie J.M."/>
            <person name="Frickenhaus S."/>
            <person name="Gonzalez K."/>
            <person name="Herman E.K."/>
            <person name="Lin Y.C."/>
            <person name="Napier J."/>
            <person name="Ogata H."/>
            <person name="Sarno A.F."/>
            <person name="Shmutz J."/>
            <person name="Schroeder D."/>
            <person name="de Vargas C."/>
            <person name="Verret F."/>
            <person name="von Dassow P."/>
            <person name="Valentin K."/>
            <person name="Van de Peer Y."/>
            <person name="Wheeler G."/>
            <person name="Dacks J.B."/>
            <person name="Delwiche C.F."/>
            <person name="Dyhrman S.T."/>
            <person name="Glockner G."/>
            <person name="John U."/>
            <person name="Richards T."/>
            <person name="Worden A.Z."/>
            <person name="Zhang X."/>
            <person name="Grigoriev I.V."/>
            <person name="Allen A.E."/>
            <person name="Bidle K."/>
            <person name="Borodovsky M."/>
            <person name="Bowler C."/>
            <person name="Brownlee C."/>
            <person name="Cock J.M."/>
            <person name="Elias M."/>
            <person name="Gladyshev V.N."/>
            <person name="Groth M."/>
            <person name="Guda C."/>
            <person name="Hadaegh A."/>
            <person name="Iglesias-Rodriguez M.D."/>
            <person name="Jenkins J."/>
            <person name="Jones B.M."/>
            <person name="Lawson T."/>
            <person name="Leese F."/>
            <person name="Lindquist E."/>
            <person name="Lobanov A."/>
            <person name="Lomsadze A."/>
            <person name="Malik S.B."/>
            <person name="Marsh M.E."/>
            <person name="Mackinder L."/>
            <person name="Mock T."/>
            <person name="Mueller-Roeber B."/>
            <person name="Pagarete A."/>
            <person name="Parker M."/>
            <person name="Probert I."/>
            <person name="Quesneville H."/>
            <person name="Raines C."/>
            <person name="Rensing S.A."/>
            <person name="Riano-Pachon D.M."/>
            <person name="Richier S."/>
            <person name="Rokitta S."/>
            <person name="Shiraiwa Y."/>
            <person name="Soanes D.M."/>
            <person name="van der Giezen M."/>
            <person name="Wahlund T.M."/>
            <person name="Williams B."/>
            <person name="Wilson W."/>
            <person name="Wolfe G."/>
            <person name="Wurch L.L."/>
        </authorList>
    </citation>
    <scope>NUCLEOTIDE SEQUENCE</scope>
</reference>
<dbReference type="PANTHER" id="PTHR22708:SF0">
    <property type="entry name" value="LEUCINE-RICH REPEAT-CONTAINING PROTEIN 56"/>
    <property type="match status" value="1"/>
</dbReference>
<dbReference type="KEGG" id="ehx:EMIHUDRAFT_257505"/>
<keyword evidence="2" id="KW-1185">Reference proteome</keyword>
<dbReference type="HOGENOM" id="CLU_2459433_0_0_1"/>
<evidence type="ECO:0000313" key="2">
    <source>
        <dbReference type="Proteomes" id="UP000013827"/>
    </source>
</evidence>
<dbReference type="PANTHER" id="PTHR22708">
    <property type="entry name" value="LEUCINE-RICH REPEAT-CONTAINING PROTEIN 56"/>
    <property type="match status" value="1"/>
</dbReference>
<name>A0A0D3IIW9_EMIH1</name>
<reference evidence="1" key="2">
    <citation type="submission" date="2024-10" db="UniProtKB">
        <authorList>
            <consortium name="EnsemblProtists"/>
        </authorList>
    </citation>
    <scope>IDENTIFICATION</scope>
</reference>
<dbReference type="AlphaFoldDB" id="A0A0D3IIW9"/>
<protein>
    <submittedName>
        <fullName evidence="1">Uncharacterized protein</fullName>
    </submittedName>
</protein>
<accession>A0A0D3IIW9</accession>
<dbReference type="RefSeq" id="XP_005763633.1">
    <property type="nucleotide sequence ID" value="XM_005763576.1"/>
</dbReference>
<proteinExistence type="predicted"/>
<dbReference type="PaxDb" id="2903-EOD11204"/>
<dbReference type="GeneID" id="17257355"/>
<dbReference type="Proteomes" id="UP000013827">
    <property type="component" value="Unassembled WGS sequence"/>
</dbReference>
<sequence>MEWHEEEEALTSASITDEQLAVLAGTTDIARATHLQLTVDSACVPLGTVGERMPELQHLKLSGSALPSIRELGTSLRQLQAGGGCLKGL</sequence>
<dbReference type="EnsemblProtists" id="EOD11204">
    <property type="protein sequence ID" value="EOD11204"/>
    <property type="gene ID" value="EMIHUDRAFT_257505"/>
</dbReference>